<reference evidence="18" key="1">
    <citation type="journal article" date="2018" name="Nat. Med.">
        <title>Expanded skin virome in DOCK8-deficient patients.</title>
        <authorList>
            <consortium name="NISC Comparative Sequencing Program"/>
            <person name="Tirosh O."/>
            <person name="Conlan S."/>
            <person name="Deming C."/>
            <person name="Lee-Lin S.Q."/>
            <person name="Huang X."/>
            <person name="Su H.C."/>
            <person name="Freeman A.F."/>
            <person name="Segre J.A."/>
            <person name="Kong H.H."/>
        </authorList>
    </citation>
    <scope>NUCLEOTIDE SEQUENCE</scope>
    <source>
        <strain evidence="18">HPV-mSK_138</strain>
    </source>
</reference>
<dbReference type="InterPro" id="IPR027417">
    <property type="entry name" value="P-loop_NTPase"/>
</dbReference>
<proteinExistence type="inferred from homology"/>
<evidence type="ECO:0000256" key="7">
    <source>
        <dbReference type="ARBA" id="ARBA00022801"/>
    </source>
</evidence>
<evidence type="ECO:0000313" key="18">
    <source>
        <dbReference type="EMBL" id="AYA94148.1"/>
    </source>
</evidence>
<comment type="caution">
    <text evidence="15">Lacks conserved residue(s) required for the propagation of feature annotation.</text>
</comment>
<keyword evidence="9 15" id="KW-0067">ATP-binding</keyword>
<comment type="PTM">
    <text evidence="15">Phosphorylated.</text>
</comment>
<comment type="subunit">
    <text evidence="15">Can form hexamers. Interacts with E2 protein; this interaction increases E1 DNA binding specificity. Interacts with host DNA polymerase subunit POLA2. Interacts with host single stranded DNA-binding protein RPA1. Interacts with host TOP1; this interaction stimulates the enzymatic activity of TOP1.</text>
</comment>
<dbReference type="Gene3D" id="3.40.1310.10">
    <property type="match status" value="1"/>
</dbReference>
<evidence type="ECO:0000256" key="10">
    <source>
        <dbReference type="ARBA" id="ARBA00023125"/>
    </source>
</evidence>
<evidence type="ECO:0000256" key="16">
    <source>
        <dbReference type="PIRNR" id="PIRNR003383"/>
    </source>
</evidence>
<dbReference type="Gene3D" id="3.40.50.300">
    <property type="entry name" value="P-loop containing nucleotide triphosphate hydrolases"/>
    <property type="match status" value="1"/>
</dbReference>
<comment type="function">
    <text evidence="14 15">ATP-dependent DNA 3'-5' helicase required for initiation of viral DNA replication. It forms a complex with the viral E2 protein. The E1-E2 complex binds to the replication origin which contains binding sites for both proteins. During the initial step, a dimer of E1 interacts with a dimer of protein E2 leading to a complex that binds the viral origin of replication with high specificity. Then, a second dimer of E1 displaces the E2 dimer in an ATP-dependent manner to form the E1 tetramer. Following this, two E1 monomers are added to each half of the site, which results in the formation of two E1 trimers on the viral ori. Subsequently, two hexamers will be created. The double hexamer acts as a bi-directional helicase machinery and unwinds the viral DNA and then recruits the host DNA polymerase to start replication.</text>
</comment>
<dbReference type="Gene3D" id="1.10.10.510">
    <property type="entry name" value="Zinc finger, large T-antigen D1 domain"/>
    <property type="match status" value="1"/>
</dbReference>
<organism evidence="18">
    <name type="scientific">Human papillomavirus</name>
    <dbReference type="NCBI Taxonomy" id="10566"/>
    <lineage>
        <taxon>Viruses</taxon>
        <taxon>Monodnaviria</taxon>
        <taxon>Shotokuvirae</taxon>
        <taxon>Cossaviricota</taxon>
        <taxon>Papovaviricetes</taxon>
        <taxon>Zurhausenvirales</taxon>
        <taxon>Papillomaviridae</taxon>
    </lineage>
</organism>
<dbReference type="InterPro" id="IPR014015">
    <property type="entry name" value="Helicase_SF3_DNA-vir"/>
</dbReference>
<dbReference type="InterPro" id="IPR037102">
    <property type="entry name" value="Znf_lg_T-Ag_D1_dom_sf"/>
</dbReference>
<dbReference type="HAMAP" id="MF_04000">
    <property type="entry name" value="PPV_E1"/>
    <property type="match status" value="1"/>
</dbReference>
<evidence type="ECO:0000256" key="3">
    <source>
        <dbReference type="ARBA" id="ARBA00022553"/>
    </source>
</evidence>
<dbReference type="GO" id="GO:0042025">
    <property type="term" value="C:host cell nucleus"/>
    <property type="evidence" value="ECO:0007669"/>
    <property type="project" value="UniProtKB-SubCell"/>
</dbReference>
<dbReference type="InterPro" id="IPR014000">
    <property type="entry name" value="PPV_DNA_helicase_E1_N"/>
</dbReference>
<evidence type="ECO:0000256" key="11">
    <source>
        <dbReference type="ARBA" id="ARBA00023235"/>
    </source>
</evidence>
<dbReference type="GO" id="GO:0043138">
    <property type="term" value="F:3'-5' DNA helicase activity"/>
    <property type="evidence" value="ECO:0007669"/>
    <property type="project" value="UniProtKB-UniRule"/>
</dbReference>
<evidence type="ECO:0000256" key="2">
    <source>
        <dbReference type="ARBA" id="ARBA00022518"/>
    </source>
</evidence>
<sequence>MGDPHKGTAKIDSLENIDEWCIVTEAECVDDVDTLSELFDADTEASDISNLIDDDLDSGIQGNSLALFNRQVAEECDKAITDLKRKFIASPEHSVEKLSPRLEAIQISPQRQSSSKRKLFQDSGIDDETTNSIIQVDSLGSCALSQGISQDEHAILHSSNVRATLFAKFKSKYTVSFSELTRAFKSDKTCNNNWVIAVFAVREELIEASKILLQQHCDYVQIIPSDFSAMYLVEFKHSKNRETVIKLMTQILNIRDIQILCDPPKVRSTAIAMFFYKKALLNVGFKYGAYPQWMAALTMVSHQMAAAETFKLSDMVQWAYDNEYTEECEIAYNYAQYAQENTNAAAFLESNQQVKFVKDCAAMVKLYRRQEMRNMSMGQWIDKCCGNVESGDKWKIIARFLKYQNINMLSFLIAFKQFLKNIPKKCCIVIYGPPDSGKSYFCFSLIKLLQGKVVSFMNKSSHFWTQPLLDGKIGLLDDATYPCWTFLDTFMRNAFDGNSVSVDVKHKSLQQVRLPPMLITTNIDVLKEPTLMYLHSRLVCFEFANKMPVDDMGNPHFNITTECWAMFFRKFFRQLDLEEEDGDTADPGRSFCCTTRYTNDSN</sequence>
<dbReference type="SUPFAM" id="SSF55464">
    <property type="entry name" value="Origin of replication-binding domain, RBD-like"/>
    <property type="match status" value="1"/>
</dbReference>
<dbReference type="GO" id="GO:0005524">
    <property type="term" value="F:ATP binding"/>
    <property type="evidence" value="ECO:0007669"/>
    <property type="project" value="UniProtKB-UniRule"/>
</dbReference>
<dbReference type="InterPro" id="IPR046935">
    <property type="entry name" value="PPV_E1_DBD_sf"/>
</dbReference>
<dbReference type="EC" id="5.6.2.4" evidence="15 16"/>
<comment type="catalytic activity">
    <reaction evidence="13 15 16">
        <text>ATP + H2O = ADP + phosphate + H(+)</text>
        <dbReference type="Rhea" id="RHEA:13065"/>
        <dbReference type="ChEBI" id="CHEBI:15377"/>
        <dbReference type="ChEBI" id="CHEBI:15378"/>
        <dbReference type="ChEBI" id="CHEBI:30616"/>
        <dbReference type="ChEBI" id="CHEBI:43474"/>
        <dbReference type="ChEBI" id="CHEBI:456216"/>
        <dbReference type="EC" id="5.6.2.4"/>
    </reaction>
</comment>
<evidence type="ECO:0000256" key="6">
    <source>
        <dbReference type="ARBA" id="ARBA00022741"/>
    </source>
</evidence>
<comment type="subcellular location">
    <subcellularLocation>
        <location evidence="1 15">Host nucleus</location>
    </subcellularLocation>
</comment>
<keyword evidence="3 15" id="KW-0597">Phosphoprotein</keyword>
<dbReference type="GO" id="GO:0016887">
    <property type="term" value="F:ATP hydrolysis activity"/>
    <property type="evidence" value="ECO:0007669"/>
    <property type="project" value="RHEA"/>
</dbReference>
<dbReference type="Pfam" id="PF20450">
    <property type="entry name" value="PPV_E1_DBD"/>
    <property type="match status" value="1"/>
</dbReference>
<evidence type="ECO:0000259" key="17">
    <source>
        <dbReference type="PROSITE" id="PS51206"/>
    </source>
</evidence>
<comment type="similarity">
    <text evidence="15 16">Belongs to the papillomaviridae E1 protein family.</text>
</comment>
<dbReference type="PROSITE" id="PS51206">
    <property type="entry name" value="SF3_HELICASE_1"/>
    <property type="match status" value="1"/>
</dbReference>
<evidence type="ECO:0000256" key="14">
    <source>
        <dbReference type="ARBA" id="ARBA00093297"/>
    </source>
</evidence>
<protein>
    <recommendedName>
        <fullName evidence="15 16">Replication protein E1</fullName>
        <ecNumber evidence="15 16">5.6.2.4</ecNumber>
    </recommendedName>
    <alternativeName>
        <fullName evidence="15">ATP-dependent helicase E1</fullName>
    </alternativeName>
    <alternativeName>
        <fullName evidence="15">DNA 3'-5' helicase E1</fullName>
    </alternativeName>
</protein>
<evidence type="ECO:0000256" key="13">
    <source>
        <dbReference type="ARBA" id="ARBA00048988"/>
    </source>
</evidence>
<feature type="short sequence motif" description="Nuclear export signal" evidence="15">
    <location>
        <begin position="98"/>
        <end position="107"/>
    </location>
</feature>
<keyword evidence="8 15" id="KW-0347">Helicase</keyword>
<comment type="function">
    <text evidence="16">ATP-dependent DNA helicase required for initiation of viral DNA replication. It forms a complex with the viral E2 protein. The E1-E2 complex binds to the replication origin which contains binding sites for both proteins.</text>
</comment>
<dbReference type="PIRSF" id="PIRSF003383">
    <property type="entry name" value="Rep_E1_papillomaV"/>
    <property type="match status" value="1"/>
</dbReference>
<comment type="catalytic activity">
    <reaction evidence="12 15">
        <text>Couples ATP hydrolysis with the unwinding of duplex DNA by translocating in the 3'-5' direction.</text>
        <dbReference type="EC" id="5.6.2.4"/>
    </reaction>
</comment>
<accession>A0A385PKK3</accession>
<dbReference type="EMBL" id="MH777280">
    <property type="protein sequence ID" value="AYA94148.1"/>
    <property type="molecule type" value="Genomic_DNA"/>
</dbReference>
<evidence type="ECO:0000256" key="9">
    <source>
        <dbReference type="ARBA" id="ARBA00022840"/>
    </source>
</evidence>
<gene>
    <name evidence="15" type="primary">E1</name>
</gene>
<evidence type="ECO:0000256" key="15">
    <source>
        <dbReference type="HAMAP-Rule" id="MF_04000"/>
    </source>
</evidence>
<keyword evidence="6 15" id="KW-0547">Nucleotide-binding</keyword>
<evidence type="ECO:0000256" key="4">
    <source>
        <dbReference type="ARBA" id="ARBA00022562"/>
    </source>
</evidence>
<feature type="binding site" evidence="15">
    <location>
        <begin position="432"/>
        <end position="439"/>
    </location>
    <ligand>
        <name>ATP</name>
        <dbReference type="ChEBI" id="CHEBI:30616"/>
    </ligand>
</feature>
<dbReference type="GO" id="GO:0006260">
    <property type="term" value="P:DNA replication"/>
    <property type="evidence" value="ECO:0007669"/>
    <property type="project" value="UniProtKB-UniRule"/>
</dbReference>
<keyword evidence="7 15" id="KW-0378">Hydrolase</keyword>
<feature type="domain" description="SF3 helicase" evidence="17">
    <location>
        <begin position="392"/>
        <end position="556"/>
    </location>
</feature>
<keyword evidence="2 15" id="KW-0244">Early protein</keyword>
<dbReference type="Pfam" id="PF00519">
    <property type="entry name" value="PPV_E1_C"/>
    <property type="match status" value="1"/>
</dbReference>
<keyword evidence="5 15" id="KW-0235">DNA replication</keyword>
<dbReference type="Pfam" id="PF00524">
    <property type="entry name" value="PPV_E1_N"/>
    <property type="match status" value="1"/>
</dbReference>
<dbReference type="GO" id="GO:0003677">
    <property type="term" value="F:DNA binding"/>
    <property type="evidence" value="ECO:0007669"/>
    <property type="project" value="UniProtKB-UniRule"/>
</dbReference>
<evidence type="ECO:0000256" key="12">
    <source>
        <dbReference type="ARBA" id="ARBA00034617"/>
    </source>
</evidence>
<evidence type="ECO:0000256" key="8">
    <source>
        <dbReference type="ARBA" id="ARBA00022806"/>
    </source>
</evidence>
<keyword evidence="11 15" id="KW-0413">Isomerase</keyword>
<dbReference type="InterPro" id="IPR001177">
    <property type="entry name" value="PPV_DNA_helicase_E1_C"/>
</dbReference>
<keyword evidence="10 15" id="KW-0238">DNA-binding</keyword>
<feature type="modified residue" description="Phosphoserine; by host" evidence="15">
    <location>
        <position position="99"/>
    </location>
</feature>
<evidence type="ECO:0000256" key="1">
    <source>
        <dbReference type="ARBA" id="ARBA00004147"/>
    </source>
</evidence>
<name>A0A385PKK3_9PAPI</name>
<evidence type="ECO:0000256" key="5">
    <source>
        <dbReference type="ARBA" id="ARBA00022705"/>
    </source>
</evidence>
<feature type="short sequence motif" description="Nuclear localization signal" evidence="15">
    <location>
        <begin position="84"/>
        <end position="86"/>
    </location>
</feature>
<keyword evidence="4 15" id="KW-1048">Host nucleus</keyword>
<dbReference type="SUPFAM" id="SSF52540">
    <property type="entry name" value="P-loop containing nucleoside triphosphate hydrolases"/>
    <property type="match status" value="1"/>
</dbReference>
<dbReference type="InterPro" id="IPR016393">
    <property type="entry name" value="Rep_E1_papillomaV"/>
</dbReference>
<feature type="modified residue" description="Phosphoserine; by host" evidence="15">
    <location>
        <position position="90"/>
    </location>
</feature>
<dbReference type="InterPro" id="IPR046832">
    <property type="entry name" value="PPV_E1_DBD"/>
</dbReference>
<feature type="modified residue" description="Phosphoserine; by host" evidence="15">
    <location>
        <position position="94"/>
    </location>
</feature>